<evidence type="ECO:0000313" key="3">
    <source>
        <dbReference type="EMBL" id="MCG0068618.1"/>
    </source>
</evidence>
<protein>
    <submittedName>
        <fullName evidence="3">DUF2510 domain-containing protein</fullName>
    </submittedName>
</protein>
<dbReference type="Proteomes" id="UP001299012">
    <property type="component" value="Unassembled WGS sequence"/>
</dbReference>
<feature type="region of interest" description="Disordered" evidence="1">
    <location>
        <begin position="1"/>
        <end position="58"/>
    </location>
</feature>
<accession>A0ABS9JSW9</accession>
<reference evidence="3 4" key="1">
    <citation type="submission" date="2022-01" db="EMBL/GenBank/DDBJ databases">
        <title>Draft Genome Sequences of Seven Type Strains of the Genus Streptomyces.</title>
        <authorList>
            <person name="Aziz S."/>
            <person name="Coretto E."/>
            <person name="Chronakova A."/>
            <person name="Sproer C."/>
            <person name="Huber K."/>
            <person name="Nouioui I."/>
            <person name="Gross H."/>
        </authorList>
    </citation>
    <scope>NUCLEOTIDE SEQUENCE [LARGE SCALE GENOMIC DNA]</scope>
    <source>
        <strain evidence="3 4">DSM 41685</strain>
    </source>
</reference>
<sequence>MSAPTPAPGDDRPREGYYPDPSIPGYVRYWNGASWVPGTSRPAPKDGEPLTPPPGVTP</sequence>
<feature type="domain" description="DUF2510" evidence="2">
    <location>
        <begin position="16"/>
        <end position="45"/>
    </location>
</feature>
<feature type="non-terminal residue" evidence="3">
    <location>
        <position position="58"/>
    </location>
</feature>
<evidence type="ECO:0000259" key="2">
    <source>
        <dbReference type="Pfam" id="PF10708"/>
    </source>
</evidence>
<evidence type="ECO:0000256" key="1">
    <source>
        <dbReference type="SAM" id="MobiDB-lite"/>
    </source>
</evidence>
<keyword evidence="4" id="KW-1185">Reference proteome</keyword>
<comment type="caution">
    <text evidence="3">The sequence shown here is derived from an EMBL/GenBank/DDBJ whole genome shotgun (WGS) entry which is preliminary data.</text>
</comment>
<name>A0ABS9JSW9_9ACTN</name>
<dbReference type="EMBL" id="JAKKZF010000239">
    <property type="protein sequence ID" value="MCG0068618.1"/>
    <property type="molecule type" value="Genomic_DNA"/>
</dbReference>
<dbReference type="RefSeq" id="WP_237482501.1">
    <property type="nucleotide sequence ID" value="NZ_JAKKZF010000239.1"/>
</dbReference>
<dbReference type="Pfam" id="PF10708">
    <property type="entry name" value="DUF2510"/>
    <property type="match status" value="1"/>
</dbReference>
<dbReference type="InterPro" id="IPR018929">
    <property type="entry name" value="DUF2510"/>
</dbReference>
<proteinExistence type="predicted"/>
<gene>
    <name evidence="3" type="ORF">L0F81_36045</name>
</gene>
<organism evidence="3 4">
    <name type="scientific">Streptomyces tricolor</name>
    <dbReference type="NCBI Taxonomy" id="68277"/>
    <lineage>
        <taxon>Bacteria</taxon>
        <taxon>Bacillati</taxon>
        <taxon>Actinomycetota</taxon>
        <taxon>Actinomycetes</taxon>
        <taxon>Kitasatosporales</taxon>
        <taxon>Streptomycetaceae</taxon>
        <taxon>Streptomyces</taxon>
        <taxon>Streptomyces violaceoruber group</taxon>
    </lineage>
</organism>
<evidence type="ECO:0000313" key="4">
    <source>
        <dbReference type="Proteomes" id="UP001299012"/>
    </source>
</evidence>